<evidence type="ECO:0000313" key="2">
    <source>
        <dbReference type="Proteomes" id="UP001152467"/>
    </source>
</evidence>
<proteinExistence type="predicted"/>
<sequence>MILNISDEAIDFRSSKWIVEYAFAAGCNKFSVDFDEKNTDFANEYQRKLIESLAPFFLDEGNAPIIVSYNNEPYIRKQKLWELNHDSTKVILSSMGAHLLDDMLASNEGVSGWRFFKDDSVIACAVHGFDYLFFLDPPSGLIEKLGSKATLEHI</sequence>
<protein>
    <submittedName>
        <fullName evidence="1">Uncharacterized protein</fullName>
    </submittedName>
</protein>
<dbReference type="Proteomes" id="UP001152467">
    <property type="component" value="Unassembled WGS sequence"/>
</dbReference>
<evidence type="ECO:0000313" key="1">
    <source>
        <dbReference type="EMBL" id="CAH9067586.1"/>
    </source>
</evidence>
<organism evidence="1 2">
    <name type="scientific">Pseudoalteromonas holothuriae</name>
    <dbReference type="NCBI Taxonomy" id="2963714"/>
    <lineage>
        <taxon>Bacteria</taxon>
        <taxon>Pseudomonadati</taxon>
        <taxon>Pseudomonadota</taxon>
        <taxon>Gammaproteobacteria</taxon>
        <taxon>Alteromonadales</taxon>
        <taxon>Pseudoalteromonadaceae</taxon>
        <taxon>Pseudoalteromonas</taxon>
    </lineage>
</organism>
<name>A0A9W4VWD2_9GAMM</name>
<accession>A0A9W4VWD2</accession>
<gene>
    <name evidence="1" type="ORF">PSECIP111854_04145</name>
</gene>
<dbReference type="AlphaFoldDB" id="A0A9W4VWD2"/>
<dbReference type="RefSeq" id="WP_261627229.1">
    <property type="nucleotide sequence ID" value="NZ_CAMAPC010000050.1"/>
</dbReference>
<keyword evidence="2" id="KW-1185">Reference proteome</keyword>
<dbReference type="EMBL" id="CAMAPC010000050">
    <property type="protein sequence ID" value="CAH9067586.1"/>
    <property type="molecule type" value="Genomic_DNA"/>
</dbReference>
<reference evidence="1" key="1">
    <citation type="submission" date="2022-07" db="EMBL/GenBank/DDBJ databases">
        <authorList>
            <person name="Criscuolo A."/>
        </authorList>
    </citation>
    <scope>NUCLEOTIDE SEQUENCE</scope>
    <source>
        <strain evidence="1">CIP111854</strain>
    </source>
</reference>
<comment type="caution">
    <text evidence="1">The sequence shown here is derived from an EMBL/GenBank/DDBJ whole genome shotgun (WGS) entry which is preliminary data.</text>
</comment>